<dbReference type="RefSeq" id="WP_156214396.1">
    <property type="nucleotide sequence ID" value="NZ_WOFH01000001.1"/>
</dbReference>
<name>A0A7K1KTD4_9ACTN</name>
<sequence length="95" mass="10265">MPPPLRKPPPPPLPPPPMRAPMRVPMRVPMRARVRAPPVGRVVRSGSGALVVSVGNAVVHFEIEGRDGEAAQRFYSDMVGWLISADNPALRAGVR</sequence>
<evidence type="ECO:0000313" key="3">
    <source>
        <dbReference type="Proteomes" id="UP000432015"/>
    </source>
</evidence>
<feature type="compositionally biased region" description="Pro residues" evidence="1">
    <location>
        <begin position="1"/>
        <end position="19"/>
    </location>
</feature>
<dbReference type="AlphaFoldDB" id="A0A7K1KTD4"/>
<evidence type="ECO:0000256" key="1">
    <source>
        <dbReference type="SAM" id="MobiDB-lite"/>
    </source>
</evidence>
<dbReference type="Proteomes" id="UP000432015">
    <property type="component" value="Unassembled WGS sequence"/>
</dbReference>
<keyword evidence="3" id="KW-1185">Reference proteome</keyword>
<proteinExistence type="predicted"/>
<accession>A0A7K1KTD4</accession>
<dbReference type="EMBL" id="WOFH01000001">
    <property type="protein sequence ID" value="MUN35451.1"/>
    <property type="molecule type" value="Genomic_DNA"/>
</dbReference>
<protein>
    <recommendedName>
        <fullName evidence="4">VOC family protein</fullName>
    </recommendedName>
</protein>
<organism evidence="2 3">
    <name type="scientific">Actinomadura litoris</name>
    <dbReference type="NCBI Taxonomy" id="2678616"/>
    <lineage>
        <taxon>Bacteria</taxon>
        <taxon>Bacillati</taxon>
        <taxon>Actinomycetota</taxon>
        <taxon>Actinomycetes</taxon>
        <taxon>Streptosporangiales</taxon>
        <taxon>Thermomonosporaceae</taxon>
        <taxon>Actinomadura</taxon>
    </lineage>
</organism>
<comment type="caution">
    <text evidence="2">The sequence shown here is derived from an EMBL/GenBank/DDBJ whole genome shotgun (WGS) entry which is preliminary data.</text>
</comment>
<gene>
    <name evidence="2" type="ORF">GNZ18_02385</name>
</gene>
<reference evidence="2 3" key="1">
    <citation type="submission" date="2019-11" db="EMBL/GenBank/DDBJ databases">
        <authorList>
            <person name="Cao P."/>
        </authorList>
    </citation>
    <scope>NUCLEOTIDE SEQUENCE [LARGE SCALE GENOMIC DNA]</scope>
    <source>
        <strain evidence="2 3">NEAU-AAG5</strain>
    </source>
</reference>
<evidence type="ECO:0000313" key="2">
    <source>
        <dbReference type="EMBL" id="MUN35451.1"/>
    </source>
</evidence>
<evidence type="ECO:0008006" key="4">
    <source>
        <dbReference type="Google" id="ProtNLM"/>
    </source>
</evidence>
<feature type="region of interest" description="Disordered" evidence="1">
    <location>
        <begin position="1"/>
        <end position="20"/>
    </location>
</feature>